<evidence type="ECO:0000313" key="2">
    <source>
        <dbReference type="Proteomes" id="UP000887458"/>
    </source>
</evidence>
<name>A0ABQ8J304_DERPT</name>
<proteinExistence type="predicted"/>
<protein>
    <recommendedName>
        <fullName evidence="3">FERM domain-containing protein</fullName>
    </recommendedName>
</protein>
<reference evidence="1 2" key="2">
    <citation type="journal article" date="2022" name="Mol. Biol. Evol.">
        <title>Comparative Genomics Reveals Insights into the Divergent Evolution of Astigmatic Mites and Household Pest Adaptations.</title>
        <authorList>
            <person name="Xiong Q."/>
            <person name="Wan A.T."/>
            <person name="Liu X."/>
            <person name="Fung C.S."/>
            <person name="Xiao X."/>
            <person name="Malainual N."/>
            <person name="Hou J."/>
            <person name="Wang L."/>
            <person name="Wang M."/>
            <person name="Yang K.Y."/>
            <person name="Cui Y."/>
            <person name="Leung E.L."/>
            <person name="Nong W."/>
            <person name="Shin S.K."/>
            <person name="Au S.W."/>
            <person name="Jeong K.Y."/>
            <person name="Chew F.T."/>
            <person name="Hui J.H."/>
            <person name="Leung T.F."/>
            <person name="Tungtrongchitr A."/>
            <person name="Zhong N."/>
            <person name="Liu Z."/>
            <person name="Tsui S.K."/>
        </authorList>
    </citation>
    <scope>NUCLEOTIDE SEQUENCE [LARGE SCALE GENOMIC DNA]</scope>
    <source>
        <strain evidence="1">Derp</strain>
    </source>
</reference>
<dbReference type="Proteomes" id="UP000887458">
    <property type="component" value="Unassembled WGS sequence"/>
</dbReference>
<accession>A0ABQ8J304</accession>
<gene>
    <name evidence="1" type="ORF">DERP_011683</name>
</gene>
<dbReference type="EMBL" id="NJHN03000083">
    <property type="protein sequence ID" value="KAH9416954.1"/>
    <property type="molecule type" value="Genomic_DNA"/>
</dbReference>
<keyword evidence="2" id="KW-1185">Reference proteome</keyword>
<reference evidence="1 2" key="1">
    <citation type="journal article" date="2018" name="J. Allergy Clin. Immunol.">
        <title>High-quality assembly of Dermatophagoides pteronyssinus genome and transcriptome reveals a wide range of novel allergens.</title>
        <authorList>
            <person name="Liu X.Y."/>
            <person name="Yang K.Y."/>
            <person name="Wang M.Q."/>
            <person name="Kwok J.S."/>
            <person name="Zeng X."/>
            <person name="Yang Z."/>
            <person name="Xiao X.J."/>
            <person name="Lau C.P."/>
            <person name="Li Y."/>
            <person name="Huang Z.M."/>
            <person name="Ba J.G."/>
            <person name="Yim A.K."/>
            <person name="Ouyang C.Y."/>
            <person name="Ngai S.M."/>
            <person name="Chan T.F."/>
            <person name="Leung E.L."/>
            <person name="Liu L."/>
            <person name="Liu Z.G."/>
            <person name="Tsui S.K."/>
        </authorList>
    </citation>
    <scope>NUCLEOTIDE SEQUENCE [LARGE SCALE GENOMIC DNA]</scope>
    <source>
        <strain evidence="1">Derp</strain>
    </source>
</reference>
<sequence>MVWFKVNILQPSSSSSMISSNSKLYLFRDHFELLTNDDHQSSIVYGQCKWMEIAGIQVDTDRTIITVNNQSGTDDHHQYRFQFSAEFEMRQFLDFVCLIHQQMICHYHSNKPNILRYAIACAK</sequence>
<evidence type="ECO:0000313" key="1">
    <source>
        <dbReference type="EMBL" id="KAH9416954.1"/>
    </source>
</evidence>
<organism evidence="1 2">
    <name type="scientific">Dermatophagoides pteronyssinus</name>
    <name type="common">European house dust mite</name>
    <dbReference type="NCBI Taxonomy" id="6956"/>
    <lineage>
        <taxon>Eukaryota</taxon>
        <taxon>Metazoa</taxon>
        <taxon>Ecdysozoa</taxon>
        <taxon>Arthropoda</taxon>
        <taxon>Chelicerata</taxon>
        <taxon>Arachnida</taxon>
        <taxon>Acari</taxon>
        <taxon>Acariformes</taxon>
        <taxon>Sarcoptiformes</taxon>
        <taxon>Astigmata</taxon>
        <taxon>Psoroptidia</taxon>
        <taxon>Analgoidea</taxon>
        <taxon>Pyroglyphidae</taxon>
        <taxon>Dermatophagoidinae</taxon>
        <taxon>Dermatophagoides</taxon>
    </lineage>
</organism>
<comment type="caution">
    <text evidence="1">The sequence shown here is derived from an EMBL/GenBank/DDBJ whole genome shotgun (WGS) entry which is preliminary data.</text>
</comment>
<evidence type="ECO:0008006" key="3">
    <source>
        <dbReference type="Google" id="ProtNLM"/>
    </source>
</evidence>